<dbReference type="SUPFAM" id="SSF48452">
    <property type="entry name" value="TPR-like"/>
    <property type="match status" value="1"/>
</dbReference>
<dbReference type="InterPro" id="IPR024983">
    <property type="entry name" value="CHAT_dom"/>
</dbReference>
<dbReference type="EMBL" id="JAFIQS010000016">
    <property type="protein sequence ID" value="KAG5163007.1"/>
    <property type="molecule type" value="Genomic_DNA"/>
</dbReference>
<name>A0A8H8CEB9_PSICU</name>
<dbReference type="Pfam" id="PF12770">
    <property type="entry name" value="CHAT"/>
    <property type="match status" value="1"/>
</dbReference>
<dbReference type="Gene3D" id="1.25.40.10">
    <property type="entry name" value="Tetratricopeptide repeat domain"/>
    <property type="match status" value="2"/>
</dbReference>
<dbReference type="InterPro" id="IPR011990">
    <property type="entry name" value="TPR-like_helical_dom_sf"/>
</dbReference>
<evidence type="ECO:0000313" key="3">
    <source>
        <dbReference type="EMBL" id="KAG5163007.1"/>
    </source>
</evidence>
<evidence type="ECO:0000256" key="1">
    <source>
        <dbReference type="SAM" id="MobiDB-lite"/>
    </source>
</evidence>
<protein>
    <recommendedName>
        <fullName evidence="2">CHAT domain-containing protein</fullName>
    </recommendedName>
</protein>
<feature type="region of interest" description="Disordered" evidence="1">
    <location>
        <begin position="1411"/>
        <end position="1433"/>
    </location>
</feature>
<proteinExistence type="predicted"/>
<reference evidence="3" key="1">
    <citation type="submission" date="2021-02" db="EMBL/GenBank/DDBJ databases">
        <title>Psilocybe cubensis genome.</title>
        <authorList>
            <person name="Mckernan K.J."/>
            <person name="Crawford S."/>
            <person name="Trippe A."/>
            <person name="Kane L.T."/>
            <person name="Mclaughlin S."/>
        </authorList>
    </citation>
    <scope>NUCLEOTIDE SEQUENCE [LARGE SCALE GENOMIC DNA]</scope>
    <source>
        <strain evidence="3">MGC-MH-2018</strain>
    </source>
</reference>
<organism evidence="3">
    <name type="scientific">Psilocybe cubensis</name>
    <name type="common">Psychedelic mushroom</name>
    <name type="synonym">Stropharia cubensis</name>
    <dbReference type="NCBI Taxonomy" id="181762"/>
    <lineage>
        <taxon>Eukaryota</taxon>
        <taxon>Fungi</taxon>
        <taxon>Dikarya</taxon>
        <taxon>Basidiomycota</taxon>
        <taxon>Agaricomycotina</taxon>
        <taxon>Agaricomycetes</taxon>
        <taxon>Agaricomycetidae</taxon>
        <taxon>Agaricales</taxon>
        <taxon>Agaricineae</taxon>
        <taxon>Strophariaceae</taxon>
        <taxon>Psilocybe</taxon>
    </lineage>
</organism>
<accession>A0A8H8CEB9</accession>
<feature type="domain" description="CHAT" evidence="2">
    <location>
        <begin position="1443"/>
        <end position="1726"/>
    </location>
</feature>
<gene>
    <name evidence="3" type="ORF">JR316_011874</name>
</gene>
<dbReference type="OrthoDB" id="9991317at2759"/>
<comment type="caution">
    <text evidence="3">The sequence shown here is derived from an EMBL/GenBank/DDBJ whole genome shotgun (WGS) entry which is preliminary data.</text>
</comment>
<evidence type="ECO:0000259" key="2">
    <source>
        <dbReference type="Pfam" id="PF12770"/>
    </source>
</evidence>
<sequence length="1727" mass="194531">MDTIVLRNLSILPAPSQNVPFDDSCRFEAHIVIEDVVHDETEAVAKESGVWSFEEEVLLIILQVDDHGMKNSLGTVDIITEQIQAPASQRETRFLVDISSEDDQHFFLNLSFTAYLMTSNVKKGLSPESVISVVKAMEMESIDLLLTQILDSDTSFMSADQGLLSTIYGTLLKHRKDDVHTPRSLALLANIYLARYDSFLNIVGDEPEKYPMYPVYNRGLKVAISMLESALSLAAGDHPKKQWMMISLCMCYQRQMVQYSSSRPSMFKNMTLRMYHVVLTIDDTEKQKPVLCNYVGVALANCFLESKEDSDLDAAIAAQENAIRLTSDSEPHIVSLLIDLIDVLNTRVSLRNTSGDTIRLLDVKKRFLRVTPDDNPRKIHLLMSLAHSLYSQFKETRTQSNIEESVALYEQALELLPEVDPLKPSVLNNLATSLAARGTSSDIDRLTQLIRDAIALTLDTDPNRVEYIKNLGNAIHSQMHQGVWGIEEFRRYTNLLASNIDALDEGNIDAIMQDLNMFTKLEMANISTDVILDDVLPHFRSFIMQLPDSCFSKSLVLFHLGSLLFRLFEQRRERLLIDQSIDLFEQSISSSAYSSRTVLWKNTLVQAYISKYVHFKGLSDLDQADNVLTMTLQPLPTDHGDRPYLLATLASLLYQRFLKDDDVLFLNRCITSYLEALRGLPEGVPQKFRWCSELGRAYMGRFDVLKHAEDIDKAIQSLKDASKGLMNDAQLVSECYMNLARSLFIRFNQTYQLCDLDDAVEYLEDPLSFSDLENVNNTAILEQRFYDLVEVFRNFSGTTDMDVCKEEMESLMGDTGLAGKLRLHNIGIFLSLRFESLQGSVDQNMLESISTLADSLPITDTHKARWLGMLLAVYIQQFDVAGDAENLDNAVFFCTESIQHCIISPNESSGPSSSYIRALTTALTRRFRRSGNLADLNKAISILDEAVSIRQDEDITKYTLLNDLGFSLMDRYDLIGDIDDFNKSAEAYNKALKLAPSRDNNDDDLQSNIGLLRLRRLKLSGDINDANDAVAFLKEHMERLPDEDTKKVDAVARYSLAVLDRYWHFRDPDDLNVAIVTLESALARLSEDSSQKASVMHDLGSALAQRYVQRSEIDDLNRCLSLYRKAQDILTEKNDHRYMLLFDIGRWLPVRYERLRNVEDLEAADAALLKASTLQSSPFRWRFRAASLRGYWCQSLNHGDPIKGYTTSMQLLPNLAWLGISIRNRQHQLLEVGEVVLDAVAAAIKATRYDLAFEWLEYGRSIIWSQILQLRAPTDSLSSQYPDIAQKFIEVSLSLANMEDENPSQRMLSVPRKTRNGSPRYHELADEREKLLEKIRGLDNFHDFLKPQDMSSLFRAASNGPVIAVNINKFRCDALVILPGQENIVLIPLDNFSSSEAYGLMGTMKSLIRRATRARGSNRGPRKRSPLTPKTSQDPEVIFSGLLAKLWTGVVKPILDGIGFAKNPDNITELPHIWWCLTGPLTMLPIHAAGIYEQDGSSRRGSKVSDYAVSSYIPSLGSLINCMTPRKNKRQNLVAISLPVEAGLPCSQAEVEVIQNLNDRFPVSTLIELEATRENVLNGMQSAGWVHFACHGIHNPNDPHMSALMLSGGGKLTLSDISKLSLPHAEFAFLSACQTATGDELLPEEAVHIAAGMLSAGYQSVVGTMWSIFDDDGPRIADLFYSYLFSRPKPDPTDSAYALHYALKTLREDRSYKASFFSWVPFIHYGL</sequence>